<evidence type="ECO:0000256" key="2">
    <source>
        <dbReference type="SAM" id="SignalP"/>
    </source>
</evidence>
<feature type="region of interest" description="Disordered" evidence="1">
    <location>
        <begin position="38"/>
        <end position="60"/>
    </location>
</feature>
<feature type="chain" id="PRO_5047244285" evidence="2">
    <location>
        <begin position="38"/>
        <end position="93"/>
    </location>
</feature>
<evidence type="ECO:0000256" key="1">
    <source>
        <dbReference type="SAM" id="MobiDB-lite"/>
    </source>
</evidence>
<sequence>MMPLPLPRRWRSALRASGILAAVSLLLAACLSAGAPAEPPAETAVVDGSESAPDAPQETAVRTAQVFDTEAYKGKLTIRYFISMERTWPETAS</sequence>
<protein>
    <submittedName>
        <fullName evidence="3">Uncharacterized protein</fullName>
    </submittedName>
</protein>
<evidence type="ECO:0000313" key="4">
    <source>
        <dbReference type="Proteomes" id="UP000680304"/>
    </source>
</evidence>
<dbReference type="EMBL" id="BOVJ01000097">
    <property type="protein sequence ID" value="GIQ64489.1"/>
    <property type="molecule type" value="Genomic_DNA"/>
</dbReference>
<proteinExistence type="predicted"/>
<comment type="caution">
    <text evidence="3">The sequence shown here is derived from an EMBL/GenBank/DDBJ whole genome shotgun (WGS) entry which is preliminary data.</text>
</comment>
<keyword evidence="4" id="KW-1185">Reference proteome</keyword>
<evidence type="ECO:0000313" key="3">
    <source>
        <dbReference type="EMBL" id="GIQ64489.1"/>
    </source>
</evidence>
<feature type="signal peptide" evidence="2">
    <location>
        <begin position="1"/>
        <end position="37"/>
    </location>
</feature>
<dbReference type="Proteomes" id="UP000680304">
    <property type="component" value="Unassembled WGS sequence"/>
</dbReference>
<organism evidence="3 4">
    <name type="scientific">Paenibacillus cisolokensis</name>
    <dbReference type="NCBI Taxonomy" id="1658519"/>
    <lineage>
        <taxon>Bacteria</taxon>
        <taxon>Bacillati</taxon>
        <taxon>Bacillota</taxon>
        <taxon>Bacilli</taxon>
        <taxon>Bacillales</taxon>
        <taxon>Paenibacillaceae</taxon>
        <taxon>Paenibacillus</taxon>
    </lineage>
</organism>
<gene>
    <name evidence="3" type="ORF">PACILC2_30570</name>
</gene>
<name>A0ABQ4N946_9BACL</name>
<accession>A0ABQ4N946</accession>
<keyword evidence="2" id="KW-0732">Signal</keyword>
<dbReference type="RefSeq" id="WP_213529162.1">
    <property type="nucleotide sequence ID" value="NZ_BOVJ01000097.1"/>
</dbReference>
<reference evidence="3 4" key="1">
    <citation type="submission" date="2021-04" db="EMBL/GenBank/DDBJ databases">
        <title>Draft genome sequence of Paenibacillus cisolokensis, LC2-13A.</title>
        <authorList>
            <person name="Uke A."/>
            <person name="Chhe C."/>
            <person name="Baramee S."/>
            <person name="Kosugi A."/>
        </authorList>
    </citation>
    <scope>NUCLEOTIDE SEQUENCE [LARGE SCALE GENOMIC DNA]</scope>
    <source>
        <strain evidence="3 4">LC2-13A</strain>
    </source>
</reference>